<dbReference type="VEuPathDB" id="FungiDB:CJI97_003009"/>
<dbReference type="AlphaFoldDB" id="A0A0L0P2U0"/>
<dbReference type="InterPro" id="IPR001214">
    <property type="entry name" value="SET_dom"/>
</dbReference>
<dbReference type="VEuPathDB" id="FungiDB:B9J08_002936"/>
<dbReference type="SUPFAM" id="SSF82199">
    <property type="entry name" value="SET domain"/>
    <property type="match status" value="1"/>
</dbReference>
<comment type="function">
    <text evidence="1">S-adenosyl-L-methionine-dependent protein-lysine N-methyltransferase that monomethylates 60S ribosomal protein L42.</text>
</comment>
<dbReference type="InterPro" id="IPR050600">
    <property type="entry name" value="SETD3_SETD6_MTase"/>
</dbReference>
<dbReference type="Gene3D" id="3.90.1410.10">
    <property type="entry name" value="set domain protein methyltransferase, domain 1"/>
    <property type="match status" value="1"/>
</dbReference>
<comment type="caution">
    <text evidence="4">The sequence shown here is derived from an EMBL/GenBank/DDBJ whole genome shotgun (WGS) entry which is preliminary data.</text>
</comment>
<dbReference type="VEuPathDB" id="FungiDB:CJJ09_001164"/>
<dbReference type="GO" id="GO:0005634">
    <property type="term" value="C:nucleus"/>
    <property type="evidence" value="ECO:0007669"/>
    <property type="project" value="UniProtKB-SubCell"/>
</dbReference>
<dbReference type="InterPro" id="IPR011383">
    <property type="entry name" value="N-lys_methylase_SETD6"/>
</dbReference>
<name>A0A0L0P2U0_CANAR</name>
<keyword evidence="1" id="KW-0539">Nucleus</keyword>
<dbReference type="Pfam" id="PF00856">
    <property type="entry name" value="SET"/>
    <property type="match status" value="1"/>
</dbReference>
<dbReference type="PANTHER" id="PTHR13271:SF34">
    <property type="entry name" value="N-LYSINE METHYLTRANSFERASE SETD6"/>
    <property type="match status" value="1"/>
</dbReference>
<dbReference type="VEuPathDB" id="FungiDB:CJJ07_001144"/>
<dbReference type="GO" id="GO:0032259">
    <property type="term" value="P:methylation"/>
    <property type="evidence" value="ECO:0007669"/>
    <property type="project" value="UniProtKB-KW"/>
</dbReference>
<evidence type="ECO:0000313" key="5">
    <source>
        <dbReference type="Proteomes" id="UP000037122"/>
    </source>
</evidence>
<feature type="compositionally biased region" description="Acidic residues" evidence="2">
    <location>
        <begin position="198"/>
        <end position="213"/>
    </location>
</feature>
<dbReference type="VEuPathDB" id="FungiDB:CJI96_0000771"/>
<dbReference type="EC" id="2.1.1.-" evidence="1"/>
<gene>
    <name evidence="4" type="ORF">QG37_02197</name>
</gene>
<dbReference type="PANTHER" id="PTHR13271">
    <property type="entry name" value="UNCHARACTERIZED PUTATIVE METHYLTRANSFERASE"/>
    <property type="match status" value="1"/>
</dbReference>
<evidence type="ECO:0000256" key="1">
    <source>
        <dbReference type="PIRNR" id="PIRNR011771"/>
    </source>
</evidence>
<dbReference type="PROSITE" id="PS50280">
    <property type="entry name" value="SET"/>
    <property type="match status" value="1"/>
</dbReference>
<dbReference type="VEuPathDB" id="FungiDB:QG37_02197"/>
<dbReference type="GO" id="GO:0016279">
    <property type="term" value="F:protein-lysine N-methyltransferase activity"/>
    <property type="evidence" value="ECO:0007669"/>
    <property type="project" value="UniProtKB-UniRule"/>
</dbReference>
<organism evidence="4 5">
    <name type="scientific">Candidozyma auris</name>
    <name type="common">Yeast</name>
    <name type="synonym">Candida auris</name>
    <dbReference type="NCBI Taxonomy" id="498019"/>
    <lineage>
        <taxon>Eukaryota</taxon>
        <taxon>Fungi</taxon>
        <taxon>Dikarya</taxon>
        <taxon>Ascomycota</taxon>
        <taxon>Saccharomycotina</taxon>
        <taxon>Pichiomycetes</taxon>
        <taxon>Metschnikowiaceae</taxon>
        <taxon>Candidozyma</taxon>
    </lineage>
</organism>
<feature type="region of interest" description="Disordered" evidence="2">
    <location>
        <begin position="192"/>
        <end position="216"/>
    </location>
</feature>
<sequence>MTFNSKTTAFLEWLNDQNVEISNKIEIQDKRNLGQGRAVIAIEDIETDEELFRLPRSMFLNPMNSALIKDYPSAKDKLLELPQWEALILCLAYEWKAKGDESRWKAYFDVLPINDPENYTFDQLIFWSDEEVNDLNPSYIVTRIGKESADSLLSRVRGFILALNISKLQDISQEELHKVAALIMSYSFDVQKEKESDGDGDDEEDEESMEDDNIPVGSSSYVKSMVPLADTLNADTMKHNASLMNHTDCLVLKSLKAIKKGEQVFNTYSEHPNAEILRRYGYVEPDGSAADFGEVSLTLIKEFFAKNTSLSESNIEDIISILCDIQAEEEEEFVLESYDCFASGEVIFELIFTIQLLTVLAGINDETPFNDKSMETKDRAIRRVYKKCYQLLDSGKLTEELKDNLKRILELRLEEYGPEDGVIVELPMTRKVMANVVLQSERKALQECLKGTKLFNSEERKYNFIPDAKLIKNIQKRDIFQEEPSKKQKTE</sequence>
<evidence type="ECO:0000256" key="2">
    <source>
        <dbReference type="SAM" id="MobiDB-lite"/>
    </source>
</evidence>
<feature type="domain" description="SET" evidence="3">
    <location>
        <begin position="17"/>
        <end position="269"/>
    </location>
</feature>
<dbReference type="Proteomes" id="UP000037122">
    <property type="component" value="Unassembled WGS sequence"/>
</dbReference>
<dbReference type="EMBL" id="LGST01000017">
    <property type="protein sequence ID" value="KNE00668.1"/>
    <property type="molecule type" value="Genomic_DNA"/>
</dbReference>
<evidence type="ECO:0000259" key="3">
    <source>
        <dbReference type="PROSITE" id="PS50280"/>
    </source>
</evidence>
<comment type="subcellular location">
    <subcellularLocation>
        <location evidence="1">Nucleus</location>
    </subcellularLocation>
</comment>
<protein>
    <recommendedName>
        <fullName evidence="1">Ribosomal lysine N-methyltransferase 4</fullName>
        <ecNumber evidence="1">2.1.1.-</ecNumber>
    </recommendedName>
</protein>
<proteinExistence type="inferred from homology"/>
<keyword evidence="1" id="KW-0489">Methyltransferase</keyword>
<dbReference type="InterPro" id="IPR046341">
    <property type="entry name" value="SET_dom_sf"/>
</dbReference>
<dbReference type="PIRSF" id="PIRSF011771">
    <property type="entry name" value="RMS1_SET"/>
    <property type="match status" value="1"/>
</dbReference>
<comment type="similarity">
    <text evidence="1">Belongs to the class V-like SAM-binding methyltransferase superfamily. Histone-lysine methyltransferase family. SETD6 subfamily.</text>
</comment>
<evidence type="ECO:0000313" key="4">
    <source>
        <dbReference type="EMBL" id="KNE00668.1"/>
    </source>
</evidence>
<keyword evidence="1" id="KW-0808">Transferase</keyword>
<keyword evidence="1" id="KW-0949">S-adenosyl-L-methionine</keyword>
<dbReference type="FunFam" id="3.90.1410.10:FF:000007">
    <property type="entry name" value="Ribosomal lysine N-methyltransferase 4"/>
    <property type="match status" value="1"/>
</dbReference>
<accession>A0A0L0P2U0</accession>
<reference evidence="5" key="1">
    <citation type="journal article" date="2015" name="BMC Genomics">
        <title>Draft genome of a commonly misdiagnosed multidrug resistant pathogen Candida auris.</title>
        <authorList>
            <person name="Chatterjee S."/>
            <person name="Alampalli S.V."/>
            <person name="Nageshan R.K."/>
            <person name="Chettiar S.T."/>
            <person name="Joshi S."/>
            <person name="Tatu U.S."/>
        </authorList>
    </citation>
    <scope>NUCLEOTIDE SEQUENCE [LARGE SCALE GENOMIC DNA]</scope>
    <source>
        <strain evidence="5">6684</strain>
    </source>
</reference>